<accession>A0AAW1Q7B8</accession>
<dbReference type="Proteomes" id="UP001489004">
    <property type="component" value="Unassembled WGS sequence"/>
</dbReference>
<keyword evidence="12" id="KW-0539">Nucleus</keyword>
<dbReference type="GO" id="GO:0051028">
    <property type="term" value="P:mRNA transport"/>
    <property type="evidence" value="ECO:0007669"/>
    <property type="project" value="UniProtKB-KW"/>
</dbReference>
<dbReference type="InterPro" id="IPR006683">
    <property type="entry name" value="Thioestr_dom"/>
</dbReference>
<protein>
    <recommendedName>
        <fullName evidence="14">Thioesterase domain-containing protein</fullName>
    </recommendedName>
</protein>
<keyword evidence="11 13" id="KW-0472">Membrane</keyword>
<evidence type="ECO:0000256" key="7">
    <source>
        <dbReference type="ARBA" id="ARBA00022927"/>
    </source>
</evidence>
<evidence type="ECO:0000256" key="2">
    <source>
        <dbReference type="ARBA" id="ARBA00004567"/>
    </source>
</evidence>
<keyword evidence="6" id="KW-0509">mRNA transport</keyword>
<evidence type="ECO:0000256" key="6">
    <source>
        <dbReference type="ARBA" id="ARBA00022816"/>
    </source>
</evidence>
<keyword evidence="5 13" id="KW-0812">Transmembrane</keyword>
<evidence type="ECO:0000256" key="4">
    <source>
        <dbReference type="ARBA" id="ARBA00022448"/>
    </source>
</evidence>
<name>A0AAW1Q7B8_9CHLO</name>
<evidence type="ECO:0000256" key="5">
    <source>
        <dbReference type="ARBA" id="ARBA00022692"/>
    </source>
</evidence>
<dbReference type="PANTHER" id="PTHR13269:SF6">
    <property type="entry name" value="NUCLEOPORIN NDC1"/>
    <property type="match status" value="1"/>
</dbReference>
<evidence type="ECO:0000256" key="13">
    <source>
        <dbReference type="SAM" id="Phobius"/>
    </source>
</evidence>
<feature type="transmembrane region" description="Helical" evidence="13">
    <location>
        <begin position="236"/>
        <end position="255"/>
    </location>
</feature>
<dbReference type="CDD" id="cd03443">
    <property type="entry name" value="PaaI_thioesterase"/>
    <property type="match status" value="1"/>
</dbReference>
<dbReference type="PANTHER" id="PTHR13269">
    <property type="entry name" value="NUCLEOPORIN NDC1"/>
    <property type="match status" value="1"/>
</dbReference>
<dbReference type="GO" id="GO:0070762">
    <property type="term" value="C:nuclear pore transmembrane ring"/>
    <property type="evidence" value="ECO:0007669"/>
    <property type="project" value="TreeGrafter"/>
</dbReference>
<evidence type="ECO:0000256" key="9">
    <source>
        <dbReference type="ARBA" id="ARBA00023010"/>
    </source>
</evidence>
<reference evidence="15 16" key="1">
    <citation type="journal article" date="2024" name="Nat. Commun.">
        <title>Phylogenomics reveals the evolutionary origins of lichenization in chlorophyte algae.</title>
        <authorList>
            <person name="Puginier C."/>
            <person name="Libourel C."/>
            <person name="Otte J."/>
            <person name="Skaloud P."/>
            <person name="Haon M."/>
            <person name="Grisel S."/>
            <person name="Petersen M."/>
            <person name="Berrin J.G."/>
            <person name="Delaux P.M."/>
            <person name="Dal Grande F."/>
            <person name="Keller J."/>
        </authorList>
    </citation>
    <scope>NUCLEOTIDE SEQUENCE [LARGE SCALE GENOMIC DNA]</scope>
    <source>
        <strain evidence="15 16">SAG 2043</strain>
    </source>
</reference>
<evidence type="ECO:0000313" key="15">
    <source>
        <dbReference type="EMBL" id="KAK9816593.1"/>
    </source>
</evidence>
<dbReference type="Pfam" id="PF03061">
    <property type="entry name" value="4HBT"/>
    <property type="match status" value="1"/>
</dbReference>
<feature type="transmembrane region" description="Helical" evidence="13">
    <location>
        <begin position="319"/>
        <end position="340"/>
    </location>
</feature>
<proteinExistence type="inferred from homology"/>
<keyword evidence="7" id="KW-0653">Protein transport</keyword>
<dbReference type="InterPro" id="IPR019049">
    <property type="entry name" value="Nucleoporin_prot_Ndc1/Nup"/>
</dbReference>
<evidence type="ECO:0000256" key="11">
    <source>
        <dbReference type="ARBA" id="ARBA00023136"/>
    </source>
</evidence>
<feature type="domain" description="Thioesterase" evidence="14">
    <location>
        <begin position="81"/>
        <end position="156"/>
    </location>
</feature>
<dbReference type="GO" id="GO:0006999">
    <property type="term" value="P:nuclear pore organization"/>
    <property type="evidence" value="ECO:0007669"/>
    <property type="project" value="TreeGrafter"/>
</dbReference>
<dbReference type="GO" id="GO:0031965">
    <property type="term" value="C:nuclear membrane"/>
    <property type="evidence" value="ECO:0007669"/>
    <property type="project" value="UniProtKB-SubCell"/>
</dbReference>
<evidence type="ECO:0000259" key="14">
    <source>
        <dbReference type="Pfam" id="PF03061"/>
    </source>
</evidence>
<keyword evidence="8 13" id="KW-1133">Transmembrane helix</keyword>
<keyword evidence="9" id="KW-0811">Translocation</keyword>
<evidence type="ECO:0000313" key="16">
    <source>
        <dbReference type="Proteomes" id="UP001489004"/>
    </source>
</evidence>
<feature type="transmembrane region" description="Helical" evidence="13">
    <location>
        <begin position="203"/>
        <end position="224"/>
    </location>
</feature>
<sequence length="615" mass="66233">MSAAADHSQGHQELLQGQELSPVLTAGAMLSQNSDLPADHMFSALLKVGLVTDMLCLFSKERKQFHTLVSLGSNVCGHPTIVHGGLTAAVIDETLGGLAYILKREGIMGAGPAFTVHLEVDYKKPVPADSNIICSSELEQLDGRKAWYEQHLRAASTVCERGLAVAFDRGCCVSGLAALAHPAVAATTRLAARFKGSKQASRTARLIAASSVCGAVFVSLYVRLRWTTVPVTTGPSWTWLFGAVLGLVYALQLFVRNEDVLSFPLVQRPRPFRVKQHLSAAAFAALRVAGLAWLFTWGLTAALPWRIASLWGRNTLPSLLTGTFVAFCWTLGGYLVNIIWTERLLFARPGDPDPNRMLLVALQTDQEPLLQEAAFQDLASLAEVEPSIAWRRAEIFRDDSGAAWALLARLCLEEVDSMTKVVSGVLPQTQSRASDAVGVPPSPARWNALPASLKATPSIGRPQALARWYVRAHYQRATTCIRILAALTAASRTEDKYGLLQLGEPSLATVTVSLLAALLAVQQYVKYMASITPKAAALAKALRNSPDLSAGAVSTQSIDLPAYALQDVAQTGVYRLVHAFGADLTRVVQSSRSAPPHGSPAELAGLLQRCLQYQE</sequence>
<keyword evidence="10" id="KW-0906">Nuclear pore complex</keyword>
<comment type="similarity">
    <text evidence="3">Belongs to the NDC1 family.</text>
</comment>
<keyword evidence="4" id="KW-0813">Transport</keyword>
<evidence type="ECO:0000256" key="12">
    <source>
        <dbReference type="ARBA" id="ARBA00023242"/>
    </source>
</evidence>
<dbReference type="Gene3D" id="3.10.129.10">
    <property type="entry name" value="Hotdog Thioesterase"/>
    <property type="match status" value="1"/>
</dbReference>
<gene>
    <name evidence="15" type="ORF">WJX72_002389</name>
</gene>
<evidence type="ECO:0000256" key="10">
    <source>
        <dbReference type="ARBA" id="ARBA00023132"/>
    </source>
</evidence>
<evidence type="ECO:0000256" key="8">
    <source>
        <dbReference type="ARBA" id="ARBA00022989"/>
    </source>
</evidence>
<dbReference type="AlphaFoldDB" id="A0AAW1Q7B8"/>
<comment type="subcellular location">
    <subcellularLocation>
        <location evidence="1">Nucleus membrane</location>
        <topology evidence="1">Multi-pass membrane protein</topology>
    </subcellularLocation>
    <subcellularLocation>
        <location evidence="2">Nucleus</location>
        <location evidence="2">Nuclear pore complex</location>
    </subcellularLocation>
</comment>
<feature type="transmembrane region" description="Helical" evidence="13">
    <location>
        <begin position="276"/>
        <end position="299"/>
    </location>
</feature>
<dbReference type="GO" id="GO:0030674">
    <property type="term" value="F:protein-macromolecule adaptor activity"/>
    <property type="evidence" value="ECO:0007669"/>
    <property type="project" value="TreeGrafter"/>
</dbReference>
<dbReference type="EMBL" id="JALJOR010000005">
    <property type="protein sequence ID" value="KAK9816593.1"/>
    <property type="molecule type" value="Genomic_DNA"/>
</dbReference>
<dbReference type="GO" id="GO:0015031">
    <property type="term" value="P:protein transport"/>
    <property type="evidence" value="ECO:0007669"/>
    <property type="project" value="UniProtKB-KW"/>
</dbReference>
<dbReference type="InterPro" id="IPR029069">
    <property type="entry name" value="HotDog_dom_sf"/>
</dbReference>
<organism evidence="15 16">
    <name type="scientific">[Myrmecia] bisecta</name>
    <dbReference type="NCBI Taxonomy" id="41462"/>
    <lineage>
        <taxon>Eukaryota</taxon>
        <taxon>Viridiplantae</taxon>
        <taxon>Chlorophyta</taxon>
        <taxon>core chlorophytes</taxon>
        <taxon>Trebouxiophyceae</taxon>
        <taxon>Trebouxiales</taxon>
        <taxon>Trebouxiaceae</taxon>
        <taxon>Myrmecia</taxon>
    </lineage>
</organism>
<evidence type="ECO:0000256" key="3">
    <source>
        <dbReference type="ARBA" id="ARBA00005760"/>
    </source>
</evidence>
<keyword evidence="16" id="KW-1185">Reference proteome</keyword>
<dbReference type="SUPFAM" id="SSF54637">
    <property type="entry name" value="Thioesterase/thiol ester dehydrase-isomerase"/>
    <property type="match status" value="1"/>
</dbReference>
<dbReference type="Pfam" id="PF09531">
    <property type="entry name" value="Ndc1_Nup"/>
    <property type="match status" value="1"/>
</dbReference>
<evidence type="ECO:0000256" key="1">
    <source>
        <dbReference type="ARBA" id="ARBA00004232"/>
    </source>
</evidence>
<comment type="caution">
    <text evidence="15">The sequence shown here is derived from an EMBL/GenBank/DDBJ whole genome shotgun (WGS) entry which is preliminary data.</text>
</comment>